<feature type="domain" description="C2H2-type" evidence="10">
    <location>
        <begin position="662"/>
        <end position="692"/>
    </location>
</feature>
<evidence type="ECO:0000259" key="10">
    <source>
        <dbReference type="PROSITE" id="PS50157"/>
    </source>
</evidence>
<dbReference type="PROSITE" id="PS50157">
    <property type="entry name" value="ZINC_FINGER_C2H2_2"/>
    <property type="match status" value="11"/>
</dbReference>
<keyword evidence="12" id="KW-1185">Reference proteome</keyword>
<accession>A0ABS2Z5W2</accession>
<feature type="domain" description="C2H2-type" evidence="10">
    <location>
        <begin position="480"/>
        <end position="511"/>
    </location>
</feature>
<evidence type="ECO:0000256" key="4">
    <source>
        <dbReference type="ARBA" id="ARBA00022771"/>
    </source>
</evidence>
<feature type="compositionally biased region" description="Basic residues" evidence="9">
    <location>
        <begin position="235"/>
        <end position="244"/>
    </location>
</feature>
<organism evidence="11 12">
    <name type="scientific">Polypterus senegalus</name>
    <name type="common">Senegal bichir</name>
    <dbReference type="NCBI Taxonomy" id="55291"/>
    <lineage>
        <taxon>Eukaryota</taxon>
        <taxon>Metazoa</taxon>
        <taxon>Chordata</taxon>
        <taxon>Craniata</taxon>
        <taxon>Vertebrata</taxon>
        <taxon>Euteleostomi</taxon>
        <taxon>Actinopterygii</taxon>
        <taxon>Polypteriformes</taxon>
        <taxon>Polypteridae</taxon>
        <taxon>Polypterus</taxon>
    </lineage>
</organism>
<feature type="domain" description="C2H2-type" evidence="10">
    <location>
        <begin position="521"/>
        <end position="549"/>
    </location>
</feature>
<keyword evidence="6" id="KW-0238">DNA-binding</keyword>
<evidence type="ECO:0000256" key="8">
    <source>
        <dbReference type="PROSITE-ProRule" id="PRU00042"/>
    </source>
</evidence>
<evidence type="ECO:0000256" key="6">
    <source>
        <dbReference type="ARBA" id="ARBA00023125"/>
    </source>
</evidence>
<dbReference type="PROSITE" id="PS00028">
    <property type="entry name" value="ZINC_FINGER_C2H2_1"/>
    <property type="match status" value="11"/>
</dbReference>
<dbReference type="Gene3D" id="3.30.160.60">
    <property type="entry name" value="Classic Zinc Finger"/>
    <property type="match status" value="9"/>
</dbReference>
<evidence type="ECO:0000313" key="11">
    <source>
        <dbReference type="EMBL" id="MBN3293876.1"/>
    </source>
</evidence>
<dbReference type="Proteomes" id="UP001166052">
    <property type="component" value="Unassembled WGS sequence"/>
</dbReference>
<keyword evidence="7" id="KW-0539">Nucleus</keyword>
<keyword evidence="4 8" id="KW-0863">Zinc-finger</keyword>
<evidence type="ECO:0000256" key="1">
    <source>
        <dbReference type="ARBA" id="ARBA00004123"/>
    </source>
</evidence>
<dbReference type="SMART" id="SM00355">
    <property type="entry name" value="ZnF_C2H2"/>
    <property type="match status" value="15"/>
</dbReference>
<dbReference type="PANTHER" id="PTHR24391">
    <property type="entry name" value="HISTONE H4 TRANSCRIPTION FACTOR-RELATED"/>
    <property type="match status" value="1"/>
</dbReference>
<feature type="domain" description="C2H2-type" evidence="10">
    <location>
        <begin position="605"/>
        <end position="633"/>
    </location>
</feature>
<feature type="compositionally biased region" description="Low complexity" evidence="9">
    <location>
        <begin position="769"/>
        <end position="781"/>
    </location>
</feature>
<dbReference type="EMBL" id="JAAWVN010023711">
    <property type="protein sequence ID" value="MBN3293876.1"/>
    <property type="molecule type" value="Genomic_DNA"/>
</dbReference>
<feature type="compositionally biased region" description="Polar residues" evidence="9">
    <location>
        <begin position="782"/>
        <end position="796"/>
    </location>
</feature>
<sequence length="871" mass="99232">MKFIVLKVTFAKGKDYLKHIMELHKEKGYGCNICNRRFALKATYNAHMVIHRENLPDPNVQRYIHPCEICGRIFNSIGNLERHKIIHTGMKTKHALRHHMKLHKGIKEYECKECNRKFAQKVNMLKHYKRHTVGKTWTCSVCDKKYVTEYMLQKHIQLTHEKVEAQSCHLCGTKVSTRASMNRHIRRKHPEVISVRIDEITELQESTTIDASTISIVQPQHTLEKIPLHGQKQIRTPKSHKKKQKTTEESGISVPEEAVLTVPEDTSYTQYTEKETTFTGAVGDETNSAVQSIQQVVVTLADPIVTTASSSSVGLTNIAVTPITTPAGTQFTSLQPVAVSHLTSADRQITLDNSILTVTFDTMAKKCKSSELVVACEWASCTFKGNSMEELCDHISVHLREHLGDGDTMEELDDYACLWNGCEFLAMGSPNELVVHVNFHIFHAKLKYIGSQLLLTHPELRMCSQDRHSKNLIPELSEAFVCQWEHCDSTFNNPEWFYRHVDMHAHCTEKEVLPNRGKGLYCCWKGCDATFKIKYRLREHLRSHTQERVAACPTCGCMFASNTKLFDHIQRQSVTEEPFLCEHCEKPFASERLLRDHVRQHVNHIKCPLCDMTCTTLASLRTHIKFRHCNERPFQCDFCESSFKNPHDLRKHMDTHNEGAAFHCSVEGCKYSSRMAHTMNQHYRRVHEGDTMAKYKCHICDKCFSWCYTLTLHLRNKHELKWPSGHSRFRYKEDEDGYLRLNMVRYETVEVTEQIMNNMAKKRTPRKAVSSLSSSDRVLLSNQGKNPSVTAGQNLSAPGHLVQCETREDAGTEKTTSGDASPVYCVLSNVTDLLPESGSSPATVMDTSHRSTTGAAETLTEVARGLGIQIV</sequence>
<reference evidence="11" key="1">
    <citation type="journal article" date="2021" name="Cell">
        <title>Tracing the genetic footprints of vertebrate landing in non-teleost ray-finned fishes.</title>
        <authorList>
            <person name="Bi X."/>
            <person name="Wang K."/>
            <person name="Yang L."/>
            <person name="Pan H."/>
            <person name="Jiang H."/>
            <person name="Wei Q."/>
            <person name="Fang M."/>
            <person name="Yu H."/>
            <person name="Zhu C."/>
            <person name="Cai Y."/>
            <person name="He Y."/>
            <person name="Gan X."/>
            <person name="Zeng H."/>
            <person name="Yu D."/>
            <person name="Zhu Y."/>
            <person name="Jiang H."/>
            <person name="Qiu Q."/>
            <person name="Yang H."/>
            <person name="Zhang Y.E."/>
            <person name="Wang W."/>
            <person name="Zhu M."/>
            <person name="He S."/>
            <person name="Zhang G."/>
        </authorList>
    </citation>
    <scope>NUCLEOTIDE SEQUENCE</scope>
    <source>
        <strain evidence="11">Bchr_001</strain>
    </source>
</reference>
<evidence type="ECO:0000256" key="2">
    <source>
        <dbReference type="ARBA" id="ARBA00022723"/>
    </source>
</evidence>
<feature type="domain" description="C2H2-type" evidence="10">
    <location>
        <begin position="109"/>
        <end position="136"/>
    </location>
</feature>
<comment type="caution">
    <text evidence="11">The sequence shown here is derived from an EMBL/GenBank/DDBJ whole genome shotgun (WGS) entry which is preliminary data.</text>
</comment>
<keyword evidence="3" id="KW-0677">Repeat</keyword>
<dbReference type="Pfam" id="PF00096">
    <property type="entry name" value="zf-C2H2"/>
    <property type="match status" value="4"/>
</dbReference>
<evidence type="ECO:0000256" key="3">
    <source>
        <dbReference type="ARBA" id="ARBA00022737"/>
    </source>
</evidence>
<feature type="non-terminal residue" evidence="11">
    <location>
        <position position="871"/>
    </location>
</feature>
<feature type="non-terminal residue" evidence="11">
    <location>
        <position position="1"/>
    </location>
</feature>
<feature type="domain" description="C2H2-type" evidence="10">
    <location>
        <begin position="65"/>
        <end position="92"/>
    </location>
</feature>
<feature type="domain" description="C2H2-type" evidence="10">
    <location>
        <begin position="579"/>
        <end position="606"/>
    </location>
</feature>
<keyword evidence="2" id="KW-0479">Metal-binding</keyword>
<proteinExistence type="predicted"/>
<feature type="domain" description="C2H2-type" evidence="10">
    <location>
        <begin position="29"/>
        <end position="56"/>
    </location>
</feature>
<feature type="region of interest" description="Disordered" evidence="9">
    <location>
        <begin position="226"/>
        <end position="253"/>
    </location>
</feature>
<feature type="domain" description="C2H2-type" evidence="10">
    <location>
        <begin position="634"/>
        <end position="661"/>
    </location>
</feature>
<comment type="subcellular location">
    <subcellularLocation>
        <location evidence="1">Nucleus</location>
    </subcellularLocation>
</comment>
<dbReference type="InterPro" id="IPR059126">
    <property type="entry name" value="zf-C2H2_PRDM15"/>
</dbReference>
<evidence type="ECO:0000313" key="12">
    <source>
        <dbReference type="Proteomes" id="UP001166052"/>
    </source>
</evidence>
<name>A0ABS2Z5W2_POLSE</name>
<evidence type="ECO:0000256" key="9">
    <source>
        <dbReference type="SAM" id="MobiDB-lite"/>
    </source>
</evidence>
<dbReference type="SUPFAM" id="SSF57667">
    <property type="entry name" value="beta-beta-alpha zinc fingers"/>
    <property type="match status" value="7"/>
</dbReference>
<feature type="region of interest" description="Disordered" evidence="9">
    <location>
        <begin position="760"/>
        <end position="799"/>
    </location>
</feature>
<protein>
    <submittedName>
        <fullName evidence="11">PRD15 protein</fullName>
    </submittedName>
</protein>
<evidence type="ECO:0000256" key="5">
    <source>
        <dbReference type="ARBA" id="ARBA00022833"/>
    </source>
</evidence>
<feature type="domain" description="C2H2-type" evidence="10">
    <location>
        <begin position="137"/>
        <end position="165"/>
    </location>
</feature>
<gene>
    <name evidence="11" type="primary">Prdm15_1</name>
    <name evidence="11" type="ORF">GTO92_0008754</name>
</gene>
<dbReference type="Pfam" id="PF12874">
    <property type="entry name" value="zf-met"/>
    <property type="match status" value="1"/>
</dbReference>
<evidence type="ECO:0000256" key="7">
    <source>
        <dbReference type="ARBA" id="ARBA00023242"/>
    </source>
</evidence>
<keyword evidence="5" id="KW-0862">Zinc</keyword>
<dbReference type="InterPro" id="IPR051574">
    <property type="entry name" value="ZnF_E-box_Homeobox"/>
</dbReference>
<feature type="domain" description="C2H2-type" evidence="10">
    <location>
        <begin position="695"/>
        <end position="723"/>
    </location>
</feature>
<dbReference type="InterPro" id="IPR013087">
    <property type="entry name" value="Znf_C2H2_type"/>
</dbReference>
<dbReference type="InterPro" id="IPR036236">
    <property type="entry name" value="Znf_C2H2_sf"/>
</dbReference>
<dbReference type="PANTHER" id="PTHR24391:SF15">
    <property type="entry name" value="MBD2 (METHYL-CPG-BINDING PROTEIN)-INTERACTING ZINC FINGER PROTEIN"/>
    <property type="match status" value="1"/>
</dbReference>
<dbReference type="Pfam" id="PF23573">
    <property type="entry name" value="zf-C2H2_PRDM15"/>
    <property type="match status" value="1"/>
</dbReference>